<evidence type="ECO:0000313" key="5">
    <source>
        <dbReference type="Proteomes" id="UP000800039"/>
    </source>
</evidence>
<evidence type="ECO:0000259" key="2">
    <source>
        <dbReference type="Pfam" id="PF23394"/>
    </source>
</evidence>
<sequence>MEVDEKEPSGIEYARTYGLCVDYTTERLRVGNVNVPSDIGFYQDLRDPPEVFITNALEELTKERLAINKDAVLLLKGVYSFQEPPATDLLAIDGRKQILGLKHELPVLQSDYQLDLLNFGSAAMPNLRNLRIPFEATNEESDESFEWPAKYFAYIAQCEEKVKAEKITVSRGALVYLQDAIRDEYVAEDSETVKAESLIYKPTTAVLPLTPPLLPLSPPLTPYIPSSPANRLPRVPDSSDSFARETITLENQIMAADSLVRKSSDSSDSMLLDVTHPPQFSPLVEDQMSSNLKHTTEDLKVEGPLTPSMFSSSPMRKLKSVSFSETLLEFIPYPPWAGDSSEDDSNASIDFDKLFRDIEPLAKQAKRKIENEQLSGADTTARVDVPDLDFTLPMAPWNEYSLKKGDRHKHSSTELDAQMKFLLRSKREDLKTTTSWHGLSALERDLQWGIFTTRISSVNLDEKIHGETELNKMLIELTRCDIATSSAQVWKRDGLRLLDDDEDEEELELAGKEERMDVEALVQKRKLEMDDEVAETTRKRSAPQGVRTPHSQSPLNARSKTFKCHQQRTPAPASRKKARQSPTDTGNELMFGGFSATTALHKFMETRGKPPEPVYNGTRKQTLTTHNSIRGTRASRILSREPPSDPPVIGGQLAQTKVQVAKPKGEQLLRLLPDLPTIPGSLAPCSFIVSSSLLQQRSLMKQVEQLYPGAEFLYRDYNLPHSAFKEADILLSPSSGLLFTTLQQVKQRALPGQPDHSPVKELMTVLQLRYERLVVMVSEGLSREMEALGSSRPDDPRDKDAMLTFESFASQLEGEVLVKYVHGGEQAFAHSIVVEMANYGLPHGSVDIGDIKPLAVETSWEVFLRRVGLNPFAAQVLVASLKQPFDVQLPTSSGFLSSSKYPRAVSVSGMPAFLMMDEEERVKYFQALMGGSRILRRVSMVLDQEWVSAAHGFRM</sequence>
<organism evidence="4 5">
    <name type="scientific">Cucurbitaria berberidis CBS 394.84</name>
    <dbReference type="NCBI Taxonomy" id="1168544"/>
    <lineage>
        <taxon>Eukaryota</taxon>
        <taxon>Fungi</taxon>
        <taxon>Dikarya</taxon>
        <taxon>Ascomycota</taxon>
        <taxon>Pezizomycotina</taxon>
        <taxon>Dothideomycetes</taxon>
        <taxon>Pleosporomycetidae</taxon>
        <taxon>Pleosporales</taxon>
        <taxon>Pleosporineae</taxon>
        <taxon>Cucurbitariaceae</taxon>
        <taxon>Cucurbitaria</taxon>
    </lineage>
</organism>
<keyword evidence="5" id="KW-1185">Reference proteome</keyword>
<name>A0A9P4GJY8_9PLEO</name>
<reference evidence="4" key="1">
    <citation type="submission" date="2020-01" db="EMBL/GenBank/DDBJ databases">
        <authorList>
            <consortium name="DOE Joint Genome Institute"/>
            <person name="Haridas S."/>
            <person name="Albert R."/>
            <person name="Binder M."/>
            <person name="Bloem J."/>
            <person name="Labutti K."/>
            <person name="Salamov A."/>
            <person name="Andreopoulos B."/>
            <person name="Baker S.E."/>
            <person name="Barry K."/>
            <person name="Bills G."/>
            <person name="Bluhm B.H."/>
            <person name="Cannon C."/>
            <person name="Castanera R."/>
            <person name="Culley D.E."/>
            <person name="Daum C."/>
            <person name="Ezra D."/>
            <person name="Gonzalez J.B."/>
            <person name="Henrissat B."/>
            <person name="Kuo A."/>
            <person name="Liang C."/>
            <person name="Lipzen A."/>
            <person name="Lutzoni F."/>
            <person name="Magnuson J."/>
            <person name="Mondo S."/>
            <person name="Nolan M."/>
            <person name="Ohm R."/>
            <person name="Pangilinan J."/>
            <person name="Park H.-J."/>
            <person name="Ramirez L."/>
            <person name="Alfaro M."/>
            <person name="Sun H."/>
            <person name="Tritt A."/>
            <person name="Yoshinaga Y."/>
            <person name="Zwiers L.-H."/>
            <person name="Turgeon B.G."/>
            <person name="Goodwin S.B."/>
            <person name="Spatafora J.W."/>
            <person name="Crous P.W."/>
            <person name="Grigoriev I.V."/>
        </authorList>
    </citation>
    <scope>NUCLEOTIDE SEQUENCE</scope>
    <source>
        <strain evidence="4">CBS 394.84</strain>
    </source>
</reference>
<dbReference type="Pfam" id="PF23394">
    <property type="entry name" value="DUF7102"/>
    <property type="match status" value="1"/>
</dbReference>
<proteinExistence type="predicted"/>
<dbReference type="InterPro" id="IPR057559">
    <property type="entry name" value="SAM_6"/>
</dbReference>
<feature type="region of interest" description="Disordered" evidence="1">
    <location>
        <begin position="529"/>
        <end position="591"/>
    </location>
</feature>
<accession>A0A9P4GJY8</accession>
<evidence type="ECO:0000313" key="4">
    <source>
        <dbReference type="EMBL" id="KAF1846657.1"/>
    </source>
</evidence>
<dbReference type="AlphaFoldDB" id="A0A9P4GJY8"/>
<gene>
    <name evidence="4" type="ORF">K460DRAFT_284342</name>
</gene>
<protein>
    <submittedName>
        <fullName evidence="4">Uncharacterized protein</fullName>
    </submittedName>
</protein>
<evidence type="ECO:0000259" key="3">
    <source>
        <dbReference type="Pfam" id="PF23395"/>
    </source>
</evidence>
<dbReference type="Pfam" id="PF23395">
    <property type="entry name" value="SAM_6"/>
    <property type="match status" value="1"/>
</dbReference>
<feature type="domain" description="DUF7102" evidence="2">
    <location>
        <begin position="686"/>
        <end position="842"/>
    </location>
</feature>
<feature type="compositionally biased region" description="Polar residues" evidence="1">
    <location>
        <begin position="549"/>
        <end position="559"/>
    </location>
</feature>
<dbReference type="EMBL" id="ML976616">
    <property type="protein sequence ID" value="KAF1846657.1"/>
    <property type="molecule type" value="Genomic_DNA"/>
</dbReference>
<dbReference type="GeneID" id="63845978"/>
<dbReference type="RefSeq" id="XP_040789220.1">
    <property type="nucleotide sequence ID" value="XM_040928726.1"/>
</dbReference>
<dbReference type="InterPro" id="IPR055528">
    <property type="entry name" value="DUF7102"/>
</dbReference>
<dbReference type="OrthoDB" id="3647246at2759"/>
<evidence type="ECO:0000256" key="1">
    <source>
        <dbReference type="SAM" id="MobiDB-lite"/>
    </source>
</evidence>
<feature type="domain" description="SAM-like" evidence="3">
    <location>
        <begin position="856"/>
        <end position="942"/>
    </location>
</feature>
<comment type="caution">
    <text evidence="4">The sequence shown here is derived from an EMBL/GenBank/DDBJ whole genome shotgun (WGS) entry which is preliminary data.</text>
</comment>
<dbReference type="Proteomes" id="UP000800039">
    <property type="component" value="Unassembled WGS sequence"/>
</dbReference>
<feature type="region of interest" description="Disordered" evidence="1">
    <location>
        <begin position="628"/>
        <end position="647"/>
    </location>
</feature>